<evidence type="ECO:0000256" key="3">
    <source>
        <dbReference type="ARBA" id="ARBA00023098"/>
    </source>
</evidence>
<accession>A0A927C006</accession>
<keyword evidence="4" id="KW-0276">Fatty acid metabolism</keyword>
<dbReference type="RefSeq" id="WP_190761889.1">
    <property type="nucleotide sequence ID" value="NZ_JACXLD010000001.1"/>
</dbReference>
<evidence type="ECO:0000256" key="2">
    <source>
        <dbReference type="ARBA" id="ARBA00022801"/>
    </source>
</evidence>
<keyword evidence="4" id="KW-0275">Fatty acid biosynthesis</keyword>
<keyword evidence="2" id="KW-0378">Hydrolase</keyword>
<dbReference type="PANTHER" id="PTHR38764:SF1">
    <property type="entry name" value="ACYL CARRIER PROTEIN PHOSPHODIESTERASE"/>
    <property type="match status" value="1"/>
</dbReference>
<comment type="caution">
    <text evidence="5">The sequence shown here is derived from an EMBL/GenBank/DDBJ whole genome shotgun (WGS) entry which is preliminary data.</text>
</comment>
<keyword evidence="6" id="KW-1185">Reference proteome</keyword>
<protein>
    <submittedName>
        <fullName evidence="5">DUF479 domain-containing protein</fullName>
    </submittedName>
</protein>
<dbReference type="GO" id="GO:0006633">
    <property type="term" value="P:fatty acid biosynthetic process"/>
    <property type="evidence" value="ECO:0007669"/>
    <property type="project" value="UniProtKB-KW"/>
</dbReference>
<dbReference type="AlphaFoldDB" id="A0A927C006"/>
<evidence type="ECO:0000256" key="4">
    <source>
        <dbReference type="ARBA" id="ARBA00023160"/>
    </source>
</evidence>
<dbReference type="InterPro" id="IPR007431">
    <property type="entry name" value="ACP_PD"/>
</dbReference>
<gene>
    <name evidence="5" type="ORF">IB286_01500</name>
</gene>
<dbReference type="Proteomes" id="UP000610558">
    <property type="component" value="Unassembled WGS sequence"/>
</dbReference>
<evidence type="ECO:0000256" key="1">
    <source>
        <dbReference type="ARBA" id="ARBA00022516"/>
    </source>
</evidence>
<sequence length="203" mass="23210">MNYLAHFHLADQLAGSGSVEQQQGLMIGALLGDYVKGPLRGDYPANWETGIWLHRRIDALTDRHPLVQECLQLLPEAYRRFGGIMLDVCFDHCLANRWQDFDQRELTDFSQHCYKQVLPHSDRYPQLASRQIGILSRHNVLSMMTDWQRVEQMLAGIGSRLRVSNPLAECGPSLYQNLADIDTRFQELYPALVAQLTTELAAR</sequence>
<dbReference type="Pfam" id="PF04336">
    <property type="entry name" value="ACP_PD"/>
    <property type="match status" value="1"/>
</dbReference>
<organism evidence="5 6">
    <name type="scientific">Spongiibacter pelagi</name>
    <dbReference type="NCBI Taxonomy" id="2760804"/>
    <lineage>
        <taxon>Bacteria</taxon>
        <taxon>Pseudomonadati</taxon>
        <taxon>Pseudomonadota</taxon>
        <taxon>Gammaproteobacteria</taxon>
        <taxon>Cellvibrionales</taxon>
        <taxon>Spongiibacteraceae</taxon>
        <taxon>Spongiibacter</taxon>
    </lineage>
</organism>
<name>A0A927C006_9GAMM</name>
<evidence type="ECO:0000313" key="5">
    <source>
        <dbReference type="EMBL" id="MBD2857663.1"/>
    </source>
</evidence>
<reference evidence="5" key="1">
    <citation type="submission" date="2020-09" db="EMBL/GenBank/DDBJ databases">
        <authorList>
            <person name="Yoon J.-W."/>
        </authorList>
    </citation>
    <scope>NUCLEOTIDE SEQUENCE</scope>
    <source>
        <strain evidence="5">KMU-158</strain>
    </source>
</reference>
<evidence type="ECO:0000313" key="6">
    <source>
        <dbReference type="Proteomes" id="UP000610558"/>
    </source>
</evidence>
<dbReference type="PANTHER" id="PTHR38764">
    <property type="entry name" value="ACYL CARRIER PROTEIN PHOSPHODIESTERASE"/>
    <property type="match status" value="1"/>
</dbReference>
<keyword evidence="3" id="KW-0443">Lipid metabolism</keyword>
<keyword evidence="1" id="KW-0444">Lipid biosynthesis</keyword>
<proteinExistence type="predicted"/>
<dbReference type="EMBL" id="JACXLD010000001">
    <property type="protein sequence ID" value="MBD2857663.1"/>
    <property type="molecule type" value="Genomic_DNA"/>
</dbReference>
<dbReference type="PIRSF" id="PIRSF011489">
    <property type="entry name" value="DUF479"/>
    <property type="match status" value="1"/>
</dbReference>
<dbReference type="GO" id="GO:0008770">
    <property type="term" value="F:[acyl-carrier-protein] phosphodiesterase activity"/>
    <property type="evidence" value="ECO:0007669"/>
    <property type="project" value="InterPro"/>
</dbReference>